<protein>
    <submittedName>
        <fullName evidence="2">Uncharacterized protein</fullName>
    </submittedName>
</protein>
<feature type="coiled-coil region" evidence="1">
    <location>
        <begin position="180"/>
        <end position="228"/>
    </location>
</feature>
<dbReference type="Proteomes" id="UP000301737">
    <property type="component" value="Unassembled WGS sequence"/>
</dbReference>
<evidence type="ECO:0000256" key="1">
    <source>
        <dbReference type="SAM" id="Coils"/>
    </source>
</evidence>
<proteinExistence type="predicted"/>
<evidence type="ECO:0000313" key="3">
    <source>
        <dbReference type="Proteomes" id="UP000301737"/>
    </source>
</evidence>
<keyword evidence="3" id="KW-1185">Reference proteome</keyword>
<gene>
    <name evidence="2" type="ORF">ZYGM_004965</name>
</gene>
<reference evidence="2 3" key="1">
    <citation type="submission" date="2019-01" db="EMBL/GenBank/DDBJ databases">
        <title>Draft Genome Sequencing of Zygosaccharomyces mellis Ca-7.</title>
        <authorList>
            <person name="Shiwa Y."/>
            <person name="Kanesaki Y."/>
            <person name="Ishige T."/>
            <person name="Mura K."/>
            <person name="Hori T."/>
            <person name="Tamura T."/>
        </authorList>
    </citation>
    <scope>NUCLEOTIDE SEQUENCE [LARGE SCALE GENOMIC DNA]</scope>
    <source>
        <strain evidence="2 3">Ca-7</strain>
    </source>
</reference>
<dbReference type="OrthoDB" id="21221at2759"/>
<evidence type="ECO:0000313" key="2">
    <source>
        <dbReference type="EMBL" id="GCE97407.1"/>
    </source>
</evidence>
<keyword evidence="1" id="KW-0175">Coiled coil</keyword>
<organism evidence="2 3">
    <name type="scientific">Zygosaccharomyces mellis</name>
    <dbReference type="NCBI Taxonomy" id="42258"/>
    <lineage>
        <taxon>Eukaryota</taxon>
        <taxon>Fungi</taxon>
        <taxon>Dikarya</taxon>
        <taxon>Ascomycota</taxon>
        <taxon>Saccharomycotina</taxon>
        <taxon>Saccharomycetes</taxon>
        <taxon>Saccharomycetales</taxon>
        <taxon>Saccharomycetaceae</taxon>
        <taxon>Zygosaccharomyces</taxon>
    </lineage>
</organism>
<name>A0A4C2DZU1_9SACH</name>
<accession>A0A4C2DZU1</accession>
<sequence length="374" mass="41467">MNYMNYGYDPHQTLESAFTDMRLEQPYPIYETMDRDGTKIPLLNSSQQTPLSANPHFIHSLPTPLSNKSSNYMISPSANKNQVTSTSLAAAGHKGGGGALANPRSAIWGQNALDSKVNNNDLGTNSIGNGENGGSNTNTNVLSEISTSTTGTTSASKNLMDFNTQVNSSSFDTTFGSLANHSIEQQQQKVNNNRKDTKAELESLKLKLQFKETQNESLENEVQMLKGIFNQGLDHKQSEFKSERQNAHVPPLCLEIPDSVEKMFKKMANSLQKKDEELIAANQTLESILTALALNPTNSMTKYGRYDPEALAHKTVVRMETLTKENQEMSKMLAYGRSKETQIELQLMKKENEELKAKLMEFEQSTVNPTPSSN</sequence>
<feature type="coiled-coil region" evidence="1">
    <location>
        <begin position="338"/>
        <end position="365"/>
    </location>
</feature>
<dbReference type="EMBL" id="BIMX01000001">
    <property type="protein sequence ID" value="GCE97407.1"/>
    <property type="molecule type" value="Genomic_DNA"/>
</dbReference>
<comment type="caution">
    <text evidence="2">The sequence shown here is derived from an EMBL/GenBank/DDBJ whole genome shotgun (WGS) entry which is preliminary data.</text>
</comment>
<dbReference type="AlphaFoldDB" id="A0A4C2DZU1"/>